<evidence type="ECO:0000259" key="1">
    <source>
        <dbReference type="PROSITE" id="PS51782"/>
    </source>
</evidence>
<evidence type="ECO:0000313" key="2">
    <source>
        <dbReference type="EMBL" id="SOY30746.1"/>
    </source>
</evidence>
<dbReference type="Pfam" id="PF01476">
    <property type="entry name" value="LysM"/>
    <property type="match status" value="1"/>
</dbReference>
<keyword evidence="3" id="KW-1185">Reference proteome</keyword>
<dbReference type="SUPFAM" id="SSF54106">
    <property type="entry name" value="LysM domain"/>
    <property type="match status" value="1"/>
</dbReference>
<protein>
    <submittedName>
        <fullName evidence="2">Autolysin</fullName>
    </submittedName>
</protein>
<dbReference type="SMART" id="SM00257">
    <property type="entry name" value="LysM"/>
    <property type="match status" value="1"/>
</dbReference>
<reference evidence="2 3" key="1">
    <citation type="submission" date="2018-01" db="EMBL/GenBank/DDBJ databases">
        <authorList>
            <person name="Gaut B.S."/>
            <person name="Morton B.R."/>
            <person name="Clegg M.T."/>
            <person name="Duvall M.R."/>
        </authorList>
    </citation>
    <scope>NUCLEOTIDE SEQUENCE [LARGE SCALE GENOMIC DNA]</scope>
    <source>
        <strain evidence="2">GP69</strain>
    </source>
</reference>
<dbReference type="InterPro" id="IPR024300">
    <property type="entry name" value="SipL_SPOCS_dom"/>
</dbReference>
<dbReference type="EMBL" id="OFSM01000019">
    <property type="protein sequence ID" value="SOY30746.1"/>
    <property type="molecule type" value="Genomic_DNA"/>
</dbReference>
<sequence>MELVKRNIHMDRIKVQAVTQFTLEDDVNIPENKPDVTTLNLEKGELIIDEIRPATDSVTVRGSLKFVVLYHTVEEGSNLVVLEGRLPFEERINMQGVVPADAVTVDGEVEDLTINMINSRKLNIQSLVTMTARIEELYDEEAPVAIQGDEKVEYRRMPLNLAQIAICKNDIFRLKEEVALPSNYPNIFQILWNNISLGDVEFKVMEEKLTISGDIHLFLLYEGEGEDHPCRCFETTLPFSGVLECHGCREGMLPDIRCHLGQQELTVRPDFDGEERNVGLELVLDIGIRIYEEENLEIISDIYGVSREINTVTHKAQLRRLLSKVTGKTKVTDHIHVNDGTVLQLLHSEGTVALEQQSTVENGILLQGSVQVKVMYITGEDESPYGCTQAQIPYQYTLEVPDIAPEDMGKIHAEVEQLQVTMLDSEEMDVKAVLSFSTVVFKNVPVDLISQVNVSELDNSKMSNLPGMVIYMVKEGDNLWNIGKKYYIPVDSLRELNALDSDELKTGQKLLIVKGS</sequence>
<organism evidence="2 3">
    <name type="scientific">Acetatifactor muris</name>
    <dbReference type="NCBI Taxonomy" id="879566"/>
    <lineage>
        <taxon>Bacteria</taxon>
        <taxon>Bacillati</taxon>
        <taxon>Bacillota</taxon>
        <taxon>Clostridia</taxon>
        <taxon>Lachnospirales</taxon>
        <taxon>Lachnospiraceae</taxon>
        <taxon>Acetatifactor</taxon>
    </lineage>
</organism>
<dbReference type="CDD" id="cd00118">
    <property type="entry name" value="LysM"/>
    <property type="match status" value="1"/>
</dbReference>
<dbReference type="PROSITE" id="PS51782">
    <property type="entry name" value="LYSM"/>
    <property type="match status" value="1"/>
</dbReference>
<dbReference type="OrthoDB" id="9779340at2"/>
<name>A0A2K4ZK13_9FIRM</name>
<dbReference type="InterPro" id="IPR036779">
    <property type="entry name" value="LysM_dom_sf"/>
</dbReference>
<gene>
    <name evidence="2" type="ORF">AMURIS_03477</name>
</gene>
<dbReference type="AlphaFoldDB" id="A0A2K4ZK13"/>
<dbReference type="Proteomes" id="UP000236311">
    <property type="component" value="Unassembled WGS sequence"/>
</dbReference>
<dbReference type="InterPro" id="IPR018392">
    <property type="entry name" value="LysM"/>
</dbReference>
<dbReference type="RefSeq" id="WP_103240770.1">
    <property type="nucleotide sequence ID" value="NZ_CANRXC010000038.1"/>
</dbReference>
<feature type="domain" description="LysM" evidence="1">
    <location>
        <begin position="469"/>
        <end position="512"/>
    </location>
</feature>
<accession>A0A2K4ZK13</accession>
<evidence type="ECO:0000313" key="3">
    <source>
        <dbReference type="Proteomes" id="UP000236311"/>
    </source>
</evidence>
<dbReference type="Gene3D" id="3.10.350.10">
    <property type="entry name" value="LysM domain"/>
    <property type="match status" value="1"/>
</dbReference>
<proteinExistence type="predicted"/>
<dbReference type="Pfam" id="PF12673">
    <property type="entry name" value="SipL"/>
    <property type="match status" value="3"/>
</dbReference>